<dbReference type="HOGENOM" id="CLU_065705_0_0_0"/>
<dbReference type="EMBL" id="CP001997">
    <property type="protein sequence ID" value="ADE57730.1"/>
    <property type="molecule type" value="Genomic_DNA"/>
</dbReference>
<dbReference type="InterPro" id="IPR039476">
    <property type="entry name" value="P2CMN_synthase_LarB"/>
</dbReference>
<keyword evidence="3" id="KW-1185">Reference proteome</keyword>
<evidence type="ECO:0000313" key="2">
    <source>
        <dbReference type="EMBL" id="ADE57730.1"/>
    </source>
</evidence>
<dbReference type="NCBIfam" id="NF033503">
    <property type="entry name" value="LarB"/>
    <property type="match status" value="1"/>
</dbReference>
<protein>
    <submittedName>
        <fullName evidence="2">1-(5-phosphoribosyl)-5-amino-4-imidazole-carboxylate (AIR) carboxylase</fullName>
    </submittedName>
</protein>
<dbReference type="KEGG" id="aco:Amico_1614"/>
<organism evidence="2 3">
    <name type="scientific">Aminobacterium colombiense (strain DSM 12261 / ALA-1)</name>
    <dbReference type="NCBI Taxonomy" id="572547"/>
    <lineage>
        <taxon>Bacteria</taxon>
        <taxon>Thermotogati</taxon>
        <taxon>Synergistota</taxon>
        <taxon>Synergistia</taxon>
        <taxon>Synergistales</taxon>
        <taxon>Aminobacteriaceae</taxon>
        <taxon>Aminobacterium</taxon>
    </lineage>
</organism>
<gene>
    <name evidence="2" type="ordered locus">Amico_1614</name>
</gene>
<evidence type="ECO:0000313" key="3">
    <source>
        <dbReference type="Proteomes" id="UP000002366"/>
    </source>
</evidence>
<dbReference type="AlphaFoldDB" id="D5EGP8"/>
<proteinExistence type="predicted"/>
<sequence length="254" mass="27106">MIKMDDQELKKLTRQLIDGTLDTDQFIQKIKSLPFQDLGEVKLDTHRALRKGFAEIVYCPGKSDEQLENIARALANTKENVLFSRAAPHQYEVVLSILHDAYYHEKAKMIGIKRRETQTTVTGLTVVSAGSSDIPVAEEAAVTAEYMGCAPKRLYDIGIAGLHRLLAHIETLQSSLAIVAVAGMEGALPSVLAGLVSCPVIGVPTSTGYGANLSGVAPLLTMLNSCATGVSVVNIDNGLGAGYLAGRIVLQSTN</sequence>
<dbReference type="PANTHER" id="PTHR43064">
    <property type="entry name" value="PHOSPHORIBOSYLAMINOIMIDAZOLE CARBOXYLASE-RELATED"/>
    <property type="match status" value="1"/>
</dbReference>
<dbReference type="STRING" id="572547.Amico_1614"/>
<dbReference type="GO" id="GO:0006189">
    <property type="term" value="P:'de novo' IMP biosynthetic process"/>
    <property type="evidence" value="ECO:0007669"/>
    <property type="project" value="InterPro"/>
</dbReference>
<dbReference type="Proteomes" id="UP000002366">
    <property type="component" value="Chromosome"/>
</dbReference>
<feature type="domain" description="PurE" evidence="1">
    <location>
        <begin position="122"/>
        <end position="254"/>
    </location>
</feature>
<accession>D5EGP8</accession>
<dbReference type="SUPFAM" id="SSF52255">
    <property type="entry name" value="N5-CAIR mutase (phosphoribosylaminoimidazole carboxylase, PurE)"/>
    <property type="match status" value="1"/>
</dbReference>
<dbReference type="SMART" id="SM01001">
    <property type="entry name" value="AIRC"/>
    <property type="match status" value="1"/>
</dbReference>
<dbReference type="GO" id="GO:0016787">
    <property type="term" value="F:hydrolase activity"/>
    <property type="evidence" value="ECO:0007669"/>
    <property type="project" value="InterPro"/>
</dbReference>
<dbReference type="eggNOG" id="COG1691">
    <property type="taxonomic scope" value="Bacteria"/>
</dbReference>
<dbReference type="Gene3D" id="3.40.50.1970">
    <property type="match status" value="1"/>
</dbReference>
<dbReference type="PANTHER" id="PTHR43064:SF1">
    <property type="entry name" value="SLL1489 PROTEIN"/>
    <property type="match status" value="1"/>
</dbReference>
<dbReference type="Pfam" id="PF00731">
    <property type="entry name" value="AIRC"/>
    <property type="match status" value="1"/>
</dbReference>
<dbReference type="InterPro" id="IPR000031">
    <property type="entry name" value="PurE_dom"/>
</dbReference>
<name>D5EGP8_AMICL</name>
<evidence type="ECO:0000259" key="1">
    <source>
        <dbReference type="SMART" id="SM01001"/>
    </source>
</evidence>
<reference evidence="2 3" key="1">
    <citation type="journal article" date="2010" name="Stand. Genomic Sci.">
        <title>Complete genome sequence of Aminobacterium colombiense type strain (ALA-1).</title>
        <authorList>
            <person name="Chertkov O."/>
            <person name="Sikorski J."/>
            <person name="Brambilla E."/>
            <person name="Lapidus A."/>
            <person name="Copeland A."/>
            <person name="Glavina Del Rio T."/>
            <person name="Nolan M."/>
            <person name="Lucas S."/>
            <person name="Tice H."/>
            <person name="Cheng J.F."/>
            <person name="Han C."/>
            <person name="Detter J.C."/>
            <person name="Bruce D."/>
            <person name="Tapia R."/>
            <person name="Goodwin L."/>
            <person name="Pitluck S."/>
            <person name="Liolios K."/>
            <person name="Ivanova N."/>
            <person name="Mavromatis K."/>
            <person name="Ovchinnikova G."/>
            <person name="Pati A."/>
            <person name="Chen A."/>
            <person name="Palaniappan K."/>
            <person name="Land M."/>
            <person name="Hauser L."/>
            <person name="Chang Y.J."/>
            <person name="Jeffries C.D."/>
            <person name="Spring S."/>
            <person name="Rohde M."/>
            <person name="Goker M."/>
            <person name="Bristow J."/>
            <person name="Eisen J.A."/>
            <person name="Markowitz V."/>
            <person name="Hugenholtz P."/>
            <person name="Kyrpides N.C."/>
            <person name="Klenk H.P."/>
        </authorList>
    </citation>
    <scope>NUCLEOTIDE SEQUENCE [LARGE SCALE GENOMIC DNA]</scope>
    <source>
        <strain evidence="3">DSM 12261 / ALA-1</strain>
    </source>
</reference>